<evidence type="ECO:0000313" key="2">
    <source>
        <dbReference type="Proteomes" id="UP000257109"/>
    </source>
</evidence>
<proteinExistence type="predicted"/>
<protein>
    <submittedName>
        <fullName evidence="1">Uncharacterized protein</fullName>
    </submittedName>
</protein>
<feature type="non-terminal residue" evidence="1">
    <location>
        <position position="1"/>
    </location>
</feature>
<name>A0A371FCJ3_MUCPR</name>
<evidence type="ECO:0000313" key="1">
    <source>
        <dbReference type="EMBL" id="RDX76004.1"/>
    </source>
</evidence>
<dbReference type="EMBL" id="QJKJ01009657">
    <property type="protein sequence ID" value="RDX76004.1"/>
    <property type="molecule type" value="Genomic_DNA"/>
</dbReference>
<sequence>MTWTLKNLCELQEVPACLVGLLNGQHLENNSGLLNKACEGPYKILSSCGALYFSTIKEVSCTLMNFCAMVERQYDQRVKIVRSDNATKFTCMKNYFLECDIEGVSLVVVLEVKESLVGELHARVNVGIGRDDIVRANVVLTVRTSANASA</sequence>
<accession>A0A371FCJ3</accession>
<comment type="caution">
    <text evidence="1">The sequence shown here is derived from an EMBL/GenBank/DDBJ whole genome shotgun (WGS) entry which is preliminary data.</text>
</comment>
<dbReference type="OrthoDB" id="1749397at2759"/>
<organism evidence="1 2">
    <name type="scientific">Mucuna pruriens</name>
    <name type="common">Velvet bean</name>
    <name type="synonym">Dolichos pruriens</name>
    <dbReference type="NCBI Taxonomy" id="157652"/>
    <lineage>
        <taxon>Eukaryota</taxon>
        <taxon>Viridiplantae</taxon>
        <taxon>Streptophyta</taxon>
        <taxon>Embryophyta</taxon>
        <taxon>Tracheophyta</taxon>
        <taxon>Spermatophyta</taxon>
        <taxon>Magnoliopsida</taxon>
        <taxon>eudicotyledons</taxon>
        <taxon>Gunneridae</taxon>
        <taxon>Pentapetalae</taxon>
        <taxon>rosids</taxon>
        <taxon>fabids</taxon>
        <taxon>Fabales</taxon>
        <taxon>Fabaceae</taxon>
        <taxon>Papilionoideae</taxon>
        <taxon>50 kb inversion clade</taxon>
        <taxon>NPAAA clade</taxon>
        <taxon>indigoferoid/millettioid clade</taxon>
        <taxon>Phaseoleae</taxon>
        <taxon>Mucuna</taxon>
    </lineage>
</organism>
<dbReference type="Proteomes" id="UP000257109">
    <property type="component" value="Unassembled WGS sequence"/>
</dbReference>
<reference evidence="1" key="1">
    <citation type="submission" date="2018-05" db="EMBL/GenBank/DDBJ databases">
        <title>Draft genome of Mucuna pruriens seed.</title>
        <authorList>
            <person name="Nnadi N.E."/>
            <person name="Vos R."/>
            <person name="Hasami M.H."/>
            <person name="Devisetty U.K."/>
            <person name="Aguiy J.C."/>
        </authorList>
    </citation>
    <scope>NUCLEOTIDE SEQUENCE [LARGE SCALE GENOMIC DNA]</scope>
    <source>
        <strain evidence="1">JCA_2017</strain>
    </source>
</reference>
<gene>
    <name evidence="1" type="ORF">CR513_44058</name>
</gene>
<keyword evidence="2" id="KW-1185">Reference proteome</keyword>
<dbReference type="AlphaFoldDB" id="A0A371FCJ3"/>